<dbReference type="Proteomes" id="UP000295293">
    <property type="component" value="Unassembled WGS sequence"/>
</dbReference>
<organism evidence="1 2">
    <name type="scientific">Tahibacter aquaticus</name>
    <dbReference type="NCBI Taxonomy" id="520092"/>
    <lineage>
        <taxon>Bacteria</taxon>
        <taxon>Pseudomonadati</taxon>
        <taxon>Pseudomonadota</taxon>
        <taxon>Gammaproteobacteria</taxon>
        <taxon>Lysobacterales</taxon>
        <taxon>Rhodanobacteraceae</taxon>
        <taxon>Tahibacter</taxon>
    </lineage>
</organism>
<accession>A0A4R6Z0E8</accession>
<name>A0A4R6Z0E8_9GAMM</name>
<keyword evidence="2" id="KW-1185">Reference proteome</keyword>
<reference evidence="1 2" key="1">
    <citation type="submission" date="2019-03" db="EMBL/GenBank/DDBJ databases">
        <title>Genomic Encyclopedia of Type Strains, Phase IV (KMG-IV): sequencing the most valuable type-strain genomes for metagenomic binning, comparative biology and taxonomic classification.</title>
        <authorList>
            <person name="Goeker M."/>
        </authorList>
    </citation>
    <scope>NUCLEOTIDE SEQUENCE [LARGE SCALE GENOMIC DNA]</scope>
    <source>
        <strain evidence="1 2">DSM 21667</strain>
    </source>
</reference>
<dbReference type="AlphaFoldDB" id="A0A4R6Z0E8"/>
<comment type="caution">
    <text evidence="1">The sequence shown here is derived from an EMBL/GenBank/DDBJ whole genome shotgun (WGS) entry which is preliminary data.</text>
</comment>
<proteinExistence type="predicted"/>
<gene>
    <name evidence="1" type="ORF">DFR29_10530</name>
</gene>
<protein>
    <submittedName>
        <fullName evidence="1">Uncharacterized protein</fullName>
    </submittedName>
</protein>
<dbReference type="EMBL" id="SNZH01000005">
    <property type="protein sequence ID" value="TDR44849.1"/>
    <property type="molecule type" value="Genomic_DNA"/>
</dbReference>
<sequence>MRLGGEADALAWQSPWQHDRLCCALVAEMGLVDEHAWDALVRDSGLHRGLVLSCQALPGEVLARQPRRTRRGCPVFTCQIVKGCSFTVWTGRSRC</sequence>
<evidence type="ECO:0000313" key="1">
    <source>
        <dbReference type="EMBL" id="TDR44849.1"/>
    </source>
</evidence>
<evidence type="ECO:0000313" key="2">
    <source>
        <dbReference type="Proteomes" id="UP000295293"/>
    </source>
</evidence>